<dbReference type="AlphaFoldDB" id="Q0U551"/>
<feature type="region of interest" description="Disordered" evidence="1">
    <location>
        <begin position="21"/>
        <end position="64"/>
    </location>
</feature>
<evidence type="ECO:0000256" key="1">
    <source>
        <dbReference type="SAM" id="MobiDB-lite"/>
    </source>
</evidence>
<dbReference type="InParanoid" id="Q0U551"/>
<reference evidence="3" key="1">
    <citation type="journal article" date="2007" name="Plant Cell">
        <title>Dothideomycete-plant interactions illuminated by genome sequencing and EST analysis of the wheat pathogen Stagonospora nodorum.</title>
        <authorList>
            <person name="Hane J.K."/>
            <person name="Lowe R.G."/>
            <person name="Solomon P.S."/>
            <person name="Tan K.C."/>
            <person name="Schoch C.L."/>
            <person name="Spatafora J.W."/>
            <person name="Crous P.W."/>
            <person name="Kodira C."/>
            <person name="Birren B.W."/>
            <person name="Galagan J.E."/>
            <person name="Torriani S.F."/>
            <person name="McDonald B.A."/>
            <person name="Oliver R.P."/>
        </authorList>
    </citation>
    <scope>NUCLEOTIDE SEQUENCE [LARGE SCALE GENOMIC DNA]</scope>
    <source>
        <strain evidence="3">SN15 / ATCC MYA-4574 / FGSC 10173</strain>
    </source>
</reference>
<name>Q0U551_PHANO</name>
<accession>Q0U551</accession>
<gene>
    <name evidence="2" type="ORF">SNOG_13113</name>
</gene>
<dbReference type="KEGG" id="pno:SNOG_13113"/>
<evidence type="ECO:0000313" key="2">
    <source>
        <dbReference type="EMBL" id="EAT79440.1"/>
    </source>
</evidence>
<evidence type="ECO:0000313" key="3">
    <source>
        <dbReference type="Proteomes" id="UP000001055"/>
    </source>
</evidence>
<proteinExistence type="predicted"/>
<dbReference type="EMBL" id="CH445349">
    <property type="protein sequence ID" value="EAT79440.1"/>
    <property type="molecule type" value="Genomic_DNA"/>
</dbReference>
<dbReference type="GeneID" id="5980243"/>
<sequence length="64" mass="7142">MQAGTKGQERRRTVAHMLLQCKTHKNSRNQTLGNLSRRHNPEAAVSKSQRDVAQRETNNGSAVS</sequence>
<feature type="compositionally biased region" description="Polar residues" evidence="1">
    <location>
        <begin position="55"/>
        <end position="64"/>
    </location>
</feature>
<organism evidence="2 3">
    <name type="scientific">Phaeosphaeria nodorum (strain SN15 / ATCC MYA-4574 / FGSC 10173)</name>
    <name type="common">Glume blotch fungus</name>
    <name type="synonym">Parastagonospora nodorum</name>
    <dbReference type="NCBI Taxonomy" id="321614"/>
    <lineage>
        <taxon>Eukaryota</taxon>
        <taxon>Fungi</taxon>
        <taxon>Dikarya</taxon>
        <taxon>Ascomycota</taxon>
        <taxon>Pezizomycotina</taxon>
        <taxon>Dothideomycetes</taxon>
        <taxon>Pleosporomycetidae</taxon>
        <taxon>Pleosporales</taxon>
        <taxon>Pleosporineae</taxon>
        <taxon>Phaeosphaeriaceae</taxon>
        <taxon>Parastagonospora</taxon>
    </lineage>
</organism>
<dbReference type="RefSeq" id="XP_001803328.1">
    <property type="nucleotide sequence ID" value="XM_001803276.1"/>
</dbReference>
<protein>
    <submittedName>
        <fullName evidence="2">Uncharacterized protein</fullName>
    </submittedName>
</protein>
<dbReference type="Proteomes" id="UP000001055">
    <property type="component" value="Unassembled WGS sequence"/>
</dbReference>